<dbReference type="GO" id="GO:0042597">
    <property type="term" value="C:periplasmic space"/>
    <property type="evidence" value="ECO:0007669"/>
    <property type="project" value="UniProtKB-SubCell"/>
</dbReference>
<comment type="pathway">
    <text evidence="2">Glycan biosynthesis; alginate biosynthesis.</text>
</comment>
<sequence length="429" mass="45512">MKTRKRHTPSPTARRSRIVVFPLIGALVLFFGPAVGFVLGDRATPIDNRPLSSFPSVDDGWKFLPKFQAWANDYLPLRALAVKADTKISERVFGEAPRFSSGGVGVAGVANGTGSGSGSAAPGSGVKYPQVLTGRNGWLFYGSDIEAPCKPQEDMATIVAGFQKLSDAAAQSGRKMVIVIAPDKSSAHPELMPDTYAGKACMQKQKTAFWAATKKLTGPGLVDPKADLAAFEKNTGRSAWRKFDTHWDPEGSAVFSTLVASQLDPSLLSSTTVVPGPEVQSEGDLSAMVGDPKSEPVVSVTIQRPGVQLYSRGKPIGPDKVPDLGYSPLTITAKSTGAALYQPKTVLLGDSFFEASRSELAPFFRSLTYVHNMSGDIPGATATLAAEIADSDTIVYELVERAAAGGYVSYQHPANFDALAAAMLKNPRK</sequence>
<accession>A0A5C8UJ81</accession>
<dbReference type="UniPathway" id="UPA00286"/>
<evidence type="ECO:0000259" key="7">
    <source>
        <dbReference type="Pfam" id="PF16822"/>
    </source>
</evidence>
<keyword evidence="3" id="KW-0808">Transferase</keyword>
<keyword evidence="6" id="KW-0016">Alginate biosynthesis</keyword>
<dbReference type="Proteomes" id="UP000321379">
    <property type="component" value="Unassembled WGS sequence"/>
</dbReference>
<dbReference type="GO" id="GO:0042121">
    <property type="term" value="P:alginic acid biosynthetic process"/>
    <property type="evidence" value="ECO:0007669"/>
    <property type="project" value="UniProtKB-UniPathway"/>
</dbReference>
<dbReference type="InterPro" id="IPR031811">
    <property type="entry name" value="ALGX/ALGJ_SGNH-like"/>
</dbReference>
<evidence type="ECO:0000313" key="8">
    <source>
        <dbReference type="EMBL" id="TXN28228.1"/>
    </source>
</evidence>
<feature type="domain" description="AlgX/AlgJ SGNH hydrolase-like" evidence="7">
    <location>
        <begin position="131"/>
        <end position="296"/>
    </location>
</feature>
<dbReference type="AlphaFoldDB" id="A0A5C8UJ81"/>
<evidence type="ECO:0000256" key="1">
    <source>
        <dbReference type="ARBA" id="ARBA00004418"/>
    </source>
</evidence>
<evidence type="ECO:0000256" key="5">
    <source>
        <dbReference type="ARBA" id="ARBA00022764"/>
    </source>
</evidence>
<name>A0A5C8UJ81_9MICO</name>
<comment type="caution">
    <text evidence="8">The sequence shown here is derived from an EMBL/GenBank/DDBJ whole genome shotgun (WGS) entry which is preliminary data.</text>
</comment>
<comment type="subcellular location">
    <subcellularLocation>
        <location evidence="1">Periplasm</location>
    </subcellularLocation>
</comment>
<gene>
    <name evidence="8" type="ORF">FVP33_17270</name>
</gene>
<evidence type="ECO:0000256" key="2">
    <source>
        <dbReference type="ARBA" id="ARBA00005182"/>
    </source>
</evidence>
<dbReference type="GO" id="GO:0016740">
    <property type="term" value="F:transferase activity"/>
    <property type="evidence" value="ECO:0007669"/>
    <property type="project" value="UniProtKB-KW"/>
</dbReference>
<keyword evidence="9" id="KW-1185">Reference proteome</keyword>
<protein>
    <recommendedName>
        <fullName evidence="7">AlgX/AlgJ SGNH hydrolase-like domain-containing protein</fullName>
    </recommendedName>
</protein>
<proteinExistence type="predicted"/>
<evidence type="ECO:0000256" key="6">
    <source>
        <dbReference type="ARBA" id="ARBA00022841"/>
    </source>
</evidence>
<keyword evidence="5" id="KW-0574">Periplasm</keyword>
<keyword evidence="4" id="KW-0732">Signal</keyword>
<reference evidence="8 9" key="1">
    <citation type="submission" date="2019-08" db="EMBL/GenBank/DDBJ databases">
        <title>Bacterial whole genome sequence for Glaciihabitans sp. CHu50b-6-2.</title>
        <authorList>
            <person name="Jin L."/>
        </authorList>
    </citation>
    <scope>NUCLEOTIDE SEQUENCE [LARGE SCALE GENOMIC DNA]</scope>
    <source>
        <strain evidence="8 9">CHu50b-6-2</strain>
    </source>
</reference>
<dbReference type="EMBL" id="VRMG01000015">
    <property type="protein sequence ID" value="TXN28228.1"/>
    <property type="molecule type" value="Genomic_DNA"/>
</dbReference>
<organism evidence="8 9">
    <name type="scientific">Lacisediminihabitans profunda</name>
    <dbReference type="NCBI Taxonomy" id="2594790"/>
    <lineage>
        <taxon>Bacteria</taxon>
        <taxon>Bacillati</taxon>
        <taxon>Actinomycetota</taxon>
        <taxon>Actinomycetes</taxon>
        <taxon>Micrococcales</taxon>
        <taxon>Microbacteriaceae</taxon>
        <taxon>Lacisediminihabitans</taxon>
    </lineage>
</organism>
<dbReference type="Pfam" id="PF16822">
    <property type="entry name" value="ALGX"/>
    <property type="match status" value="1"/>
</dbReference>
<evidence type="ECO:0000256" key="4">
    <source>
        <dbReference type="ARBA" id="ARBA00022729"/>
    </source>
</evidence>
<evidence type="ECO:0000313" key="9">
    <source>
        <dbReference type="Proteomes" id="UP000321379"/>
    </source>
</evidence>
<dbReference type="RefSeq" id="WP_147784942.1">
    <property type="nucleotide sequence ID" value="NZ_VRMG01000015.1"/>
</dbReference>
<evidence type="ECO:0000256" key="3">
    <source>
        <dbReference type="ARBA" id="ARBA00022679"/>
    </source>
</evidence>